<dbReference type="AlphaFoldDB" id="A0A1V9XMN3"/>
<comment type="caution">
    <text evidence="1">The sequence shown here is derived from an EMBL/GenBank/DDBJ whole genome shotgun (WGS) entry which is preliminary data.</text>
</comment>
<dbReference type="EMBL" id="MNPL01007584">
    <property type="protein sequence ID" value="OQR74673.1"/>
    <property type="molecule type" value="Genomic_DNA"/>
</dbReference>
<gene>
    <name evidence="1" type="ORF">BIW11_03389</name>
</gene>
<proteinExistence type="predicted"/>
<sequence>MLWFMAFVGNSSRISSRFSLLIGRSVFVTVAVTEIFIPPRRAVVVFVVV</sequence>
<organism evidence="1 2">
    <name type="scientific">Tropilaelaps mercedesae</name>
    <dbReference type="NCBI Taxonomy" id="418985"/>
    <lineage>
        <taxon>Eukaryota</taxon>
        <taxon>Metazoa</taxon>
        <taxon>Ecdysozoa</taxon>
        <taxon>Arthropoda</taxon>
        <taxon>Chelicerata</taxon>
        <taxon>Arachnida</taxon>
        <taxon>Acari</taxon>
        <taxon>Parasitiformes</taxon>
        <taxon>Mesostigmata</taxon>
        <taxon>Gamasina</taxon>
        <taxon>Dermanyssoidea</taxon>
        <taxon>Laelapidae</taxon>
        <taxon>Tropilaelaps</taxon>
    </lineage>
</organism>
<evidence type="ECO:0000313" key="2">
    <source>
        <dbReference type="Proteomes" id="UP000192247"/>
    </source>
</evidence>
<evidence type="ECO:0000313" key="1">
    <source>
        <dbReference type="EMBL" id="OQR74673.1"/>
    </source>
</evidence>
<dbReference type="Proteomes" id="UP000192247">
    <property type="component" value="Unassembled WGS sequence"/>
</dbReference>
<name>A0A1V9XMN3_9ACAR</name>
<protein>
    <submittedName>
        <fullName evidence="1">Uncharacterized protein</fullName>
    </submittedName>
</protein>
<accession>A0A1V9XMN3</accession>
<reference evidence="1 2" key="1">
    <citation type="journal article" date="2017" name="Gigascience">
        <title>Draft genome of the honey bee ectoparasitic mite, Tropilaelaps mercedesae, is shaped by the parasitic life history.</title>
        <authorList>
            <person name="Dong X."/>
            <person name="Armstrong S.D."/>
            <person name="Xia D."/>
            <person name="Makepeace B.L."/>
            <person name="Darby A.C."/>
            <person name="Kadowaki T."/>
        </authorList>
    </citation>
    <scope>NUCLEOTIDE SEQUENCE [LARGE SCALE GENOMIC DNA]</scope>
    <source>
        <strain evidence="1">Wuxi-XJTLU</strain>
    </source>
</reference>
<keyword evidence="2" id="KW-1185">Reference proteome</keyword>
<dbReference type="InParanoid" id="A0A1V9XMN3"/>